<name>A0A0G4HMQ4_9ALVE</name>
<reference evidence="2" key="1">
    <citation type="submission" date="2014-11" db="EMBL/GenBank/DDBJ databases">
        <authorList>
            <person name="Otto D Thomas"/>
            <person name="Naeem Raeece"/>
        </authorList>
    </citation>
    <scope>NUCLEOTIDE SEQUENCE</scope>
</reference>
<organism evidence="2">
    <name type="scientific">Chromera velia CCMP2878</name>
    <dbReference type="NCBI Taxonomy" id="1169474"/>
    <lineage>
        <taxon>Eukaryota</taxon>
        <taxon>Sar</taxon>
        <taxon>Alveolata</taxon>
        <taxon>Colpodellida</taxon>
        <taxon>Chromeraceae</taxon>
        <taxon>Chromera</taxon>
    </lineage>
</organism>
<evidence type="ECO:0000256" key="1">
    <source>
        <dbReference type="SAM" id="MobiDB-lite"/>
    </source>
</evidence>
<proteinExistence type="predicted"/>
<sequence>EEKKTVAPHETVRGGWQETGPQGGEMRGGRMWGSVAIDYRGEEGGHGAGSPIILPPGMGWSAIDAPPLAQPKEDTERRQISVLFPTYELALKGGYHKEGVHPLENLGEEDQRAVTEAWDLIHTESPEEGFRRLFPFAPLPPRILSLPYIGIEGTEVRVGYRNGGRDNSRKEELEVSPVMDQEVRLVDALLAHDHVIGGGVLPEASELHKKRYTLGRVDSPAACKRWIEMRLASTKEEEKGGGSKR</sequence>
<feature type="non-terminal residue" evidence="2">
    <location>
        <position position="1"/>
    </location>
</feature>
<dbReference type="VEuPathDB" id="CryptoDB:Cvel_29277"/>
<evidence type="ECO:0000313" key="2">
    <source>
        <dbReference type="EMBL" id="CEM45503.1"/>
    </source>
</evidence>
<feature type="region of interest" description="Disordered" evidence="1">
    <location>
        <begin position="1"/>
        <end position="29"/>
    </location>
</feature>
<gene>
    <name evidence="2" type="ORF">Cvel_29277</name>
</gene>
<dbReference type="AlphaFoldDB" id="A0A0G4HMQ4"/>
<protein>
    <submittedName>
        <fullName evidence="2">Uncharacterized protein</fullName>
    </submittedName>
</protein>
<feature type="compositionally biased region" description="Basic and acidic residues" evidence="1">
    <location>
        <begin position="1"/>
        <end position="12"/>
    </location>
</feature>
<accession>A0A0G4HMQ4</accession>
<dbReference type="EMBL" id="CDMZ01003204">
    <property type="protein sequence ID" value="CEM45503.1"/>
    <property type="molecule type" value="Genomic_DNA"/>
</dbReference>